<feature type="chain" id="PRO_5038845987" evidence="1">
    <location>
        <begin position="19"/>
        <end position="153"/>
    </location>
</feature>
<evidence type="ECO:0000256" key="1">
    <source>
        <dbReference type="SAM" id="SignalP"/>
    </source>
</evidence>
<accession>A0A9D1UIT8</accession>
<keyword evidence="1" id="KW-0732">Signal</keyword>
<proteinExistence type="predicted"/>
<dbReference type="EMBL" id="DXGG01000217">
    <property type="protein sequence ID" value="HIW87975.1"/>
    <property type="molecule type" value="Genomic_DNA"/>
</dbReference>
<gene>
    <name evidence="3" type="ORF">IAC47_06860</name>
</gene>
<dbReference type="PROSITE" id="PS51257">
    <property type="entry name" value="PROKAR_LIPOPROTEIN"/>
    <property type="match status" value="1"/>
</dbReference>
<protein>
    <submittedName>
        <fullName evidence="3">Calycin-like domain-containing protein</fullName>
    </submittedName>
</protein>
<dbReference type="Proteomes" id="UP000824267">
    <property type="component" value="Unassembled WGS sequence"/>
</dbReference>
<organism evidence="3 4">
    <name type="scientific">Candidatus Onthomorpha intestinigallinarum</name>
    <dbReference type="NCBI Taxonomy" id="2840880"/>
    <lineage>
        <taxon>Bacteria</taxon>
        <taxon>Pseudomonadati</taxon>
        <taxon>Bacteroidota</taxon>
        <taxon>Bacteroidia</taxon>
        <taxon>Bacteroidales</taxon>
        <taxon>Candidatus Onthomorpha</taxon>
    </lineage>
</organism>
<name>A0A9D1UIT8_9BACT</name>
<evidence type="ECO:0000313" key="4">
    <source>
        <dbReference type="Proteomes" id="UP000824267"/>
    </source>
</evidence>
<comment type="caution">
    <text evidence="3">The sequence shown here is derived from an EMBL/GenBank/DDBJ whole genome shotgun (WGS) entry which is preliminary data.</text>
</comment>
<dbReference type="InterPro" id="IPR024311">
    <property type="entry name" value="Lipocalin-like"/>
</dbReference>
<dbReference type="Gene3D" id="2.40.128.350">
    <property type="match status" value="1"/>
</dbReference>
<dbReference type="Pfam" id="PF13944">
    <property type="entry name" value="Calycin_like"/>
    <property type="match status" value="1"/>
</dbReference>
<reference evidence="3" key="2">
    <citation type="submission" date="2021-04" db="EMBL/GenBank/DDBJ databases">
        <authorList>
            <person name="Gilroy R."/>
        </authorList>
    </citation>
    <scope>NUCLEOTIDE SEQUENCE</scope>
    <source>
        <strain evidence="3">Gambia16-930</strain>
    </source>
</reference>
<sequence length="153" mass="16494">MRLKIFFAMVLVALLALSCEDKEKENTVDCSKAVAGLYEGSISLSVMDQEQGSFDAKVRIDARNDNTVKVTLVGGVGEGAMRLGEISVENVKVTTNDQVTYNLVETAVNTTVEQVAYTGTLKGFVKNNKAEVTFTVKPGAMPMDVCAKFTGEK</sequence>
<evidence type="ECO:0000313" key="3">
    <source>
        <dbReference type="EMBL" id="HIW87975.1"/>
    </source>
</evidence>
<feature type="signal peptide" evidence="1">
    <location>
        <begin position="1"/>
        <end position="18"/>
    </location>
</feature>
<dbReference type="AlphaFoldDB" id="A0A9D1UIT8"/>
<feature type="domain" description="Lipocalin-like" evidence="2">
    <location>
        <begin position="34"/>
        <end position="152"/>
    </location>
</feature>
<reference evidence="3" key="1">
    <citation type="journal article" date="2021" name="PeerJ">
        <title>Extensive microbial diversity within the chicken gut microbiome revealed by metagenomics and culture.</title>
        <authorList>
            <person name="Gilroy R."/>
            <person name="Ravi A."/>
            <person name="Getino M."/>
            <person name="Pursley I."/>
            <person name="Horton D.L."/>
            <person name="Alikhan N.F."/>
            <person name="Baker D."/>
            <person name="Gharbi K."/>
            <person name="Hall N."/>
            <person name="Watson M."/>
            <person name="Adriaenssens E.M."/>
            <person name="Foster-Nyarko E."/>
            <person name="Jarju S."/>
            <person name="Secka A."/>
            <person name="Antonio M."/>
            <person name="Oren A."/>
            <person name="Chaudhuri R.R."/>
            <person name="La Ragione R."/>
            <person name="Hildebrand F."/>
            <person name="Pallen M.J."/>
        </authorList>
    </citation>
    <scope>NUCLEOTIDE SEQUENCE</scope>
    <source>
        <strain evidence="3">Gambia16-930</strain>
    </source>
</reference>
<evidence type="ECO:0000259" key="2">
    <source>
        <dbReference type="Pfam" id="PF13944"/>
    </source>
</evidence>